<dbReference type="SMART" id="SM00389">
    <property type="entry name" value="HOX"/>
    <property type="match status" value="1"/>
</dbReference>
<evidence type="ECO:0000256" key="4">
    <source>
        <dbReference type="ARBA" id="ARBA00023125"/>
    </source>
</evidence>
<gene>
    <name evidence="11" type="ORF">LSALG_LOCUS14989</name>
</gene>
<evidence type="ECO:0000256" key="7">
    <source>
        <dbReference type="ARBA" id="ARBA00023242"/>
    </source>
</evidence>
<keyword evidence="6" id="KW-0804">Transcription</keyword>
<feature type="region of interest" description="Disordered" evidence="9">
    <location>
        <begin position="526"/>
        <end position="547"/>
    </location>
</feature>
<evidence type="ECO:0000256" key="6">
    <source>
        <dbReference type="ARBA" id="ARBA00023163"/>
    </source>
</evidence>
<feature type="domain" description="Homeobox" evidence="10">
    <location>
        <begin position="451"/>
        <end position="514"/>
    </location>
</feature>
<evidence type="ECO:0000313" key="12">
    <source>
        <dbReference type="Proteomes" id="UP001177003"/>
    </source>
</evidence>
<dbReference type="InterPro" id="IPR050224">
    <property type="entry name" value="TALE_homeobox"/>
</dbReference>
<dbReference type="Pfam" id="PF05920">
    <property type="entry name" value="Homeobox_KN"/>
    <property type="match status" value="1"/>
</dbReference>
<comment type="similarity">
    <text evidence="2">Belongs to the TALE/BELL homeobox family.</text>
</comment>
<dbReference type="InterPro" id="IPR006563">
    <property type="entry name" value="POX_dom"/>
</dbReference>
<dbReference type="Pfam" id="PF07526">
    <property type="entry name" value="POX"/>
    <property type="match status" value="1"/>
</dbReference>
<name>A0AA35YJ43_LACSI</name>
<evidence type="ECO:0000256" key="3">
    <source>
        <dbReference type="ARBA" id="ARBA00023015"/>
    </source>
</evidence>
<dbReference type="EMBL" id="OX465079">
    <property type="protein sequence ID" value="CAI9274943.1"/>
    <property type="molecule type" value="Genomic_DNA"/>
</dbReference>
<evidence type="ECO:0000256" key="5">
    <source>
        <dbReference type="ARBA" id="ARBA00023155"/>
    </source>
</evidence>
<dbReference type="Proteomes" id="UP001177003">
    <property type="component" value="Chromosome 3"/>
</dbReference>
<organism evidence="11 12">
    <name type="scientific">Lactuca saligna</name>
    <name type="common">Willowleaf lettuce</name>
    <dbReference type="NCBI Taxonomy" id="75948"/>
    <lineage>
        <taxon>Eukaryota</taxon>
        <taxon>Viridiplantae</taxon>
        <taxon>Streptophyta</taxon>
        <taxon>Embryophyta</taxon>
        <taxon>Tracheophyta</taxon>
        <taxon>Spermatophyta</taxon>
        <taxon>Magnoliopsida</taxon>
        <taxon>eudicotyledons</taxon>
        <taxon>Gunneridae</taxon>
        <taxon>Pentapetalae</taxon>
        <taxon>asterids</taxon>
        <taxon>campanulids</taxon>
        <taxon>Asterales</taxon>
        <taxon>Asteraceae</taxon>
        <taxon>Cichorioideae</taxon>
        <taxon>Cichorieae</taxon>
        <taxon>Lactucinae</taxon>
        <taxon>Lactuca</taxon>
    </lineage>
</organism>
<keyword evidence="7 8" id="KW-0539">Nucleus</keyword>
<keyword evidence="4 8" id="KW-0238">DNA-binding</keyword>
<accession>A0AA35YJ43</accession>
<feature type="DNA-binding region" description="Homeobox" evidence="8">
    <location>
        <begin position="453"/>
        <end position="515"/>
    </location>
</feature>
<dbReference type="InterPro" id="IPR001356">
    <property type="entry name" value="HD"/>
</dbReference>
<protein>
    <recommendedName>
        <fullName evidence="10">Homeobox domain-containing protein</fullName>
    </recommendedName>
</protein>
<dbReference type="CDD" id="cd00086">
    <property type="entry name" value="homeodomain"/>
    <property type="match status" value="1"/>
</dbReference>
<dbReference type="AlphaFoldDB" id="A0AA35YJ43"/>
<dbReference type="GO" id="GO:0005634">
    <property type="term" value="C:nucleus"/>
    <property type="evidence" value="ECO:0007669"/>
    <property type="project" value="UniProtKB-SubCell"/>
</dbReference>
<sequence>MKGYLLAMNGDKGFQLDTLKQGFQLGEFDTDFDLESEPDVALHFRSHCLQTNPTHCNQTVTTVNDYREKHAEGNWAPFLSGYCFFILSSKVKSVMENNGFNCNMPMGMVGGCDSFIVPDESFQKAFVYQNHHMMPGFPINATEISNPTDSFPSIGHMDIPISATALAALLASRQGQHESSSLLSFGQPLGIPNSMSYNGSENFVYDGMIGIGDMNRKWEYNTTTNSVGLDGNELSLSLATCSGISNLSLQGRQLGSLEQASSCNSRSLSLGFDSNSITDKPLQVLQCSSGSNGYLHTMQQILTEIATYSLGNLDQVSYKPMIAPDEFSDGNNKYEYDDHRFVHALKGRSVEAKKKHLLALLEMVDERYNQCLDEIHTVISAFHAVTELNPQVHACFALHTITFFYKSLRERISNYILSMGADFSTMDQGEDELSSFVPKQWALQQLRRKDHQLWRPQRGLPEKSVSVLRAWMFQNFLHPYPKDAEKQLLAVKSGLTRSQVSNWFINARVRLWKPMIEEMYLEMNRRRRSDEETASNNHRNQQYEYHS</sequence>
<reference evidence="11" key="1">
    <citation type="submission" date="2023-04" db="EMBL/GenBank/DDBJ databases">
        <authorList>
            <person name="Vijverberg K."/>
            <person name="Xiong W."/>
            <person name="Schranz E."/>
        </authorList>
    </citation>
    <scope>NUCLEOTIDE SEQUENCE</scope>
</reference>
<dbReference type="GO" id="GO:0006355">
    <property type="term" value="P:regulation of DNA-templated transcription"/>
    <property type="evidence" value="ECO:0007669"/>
    <property type="project" value="InterPro"/>
</dbReference>
<dbReference type="PANTHER" id="PTHR11850">
    <property type="entry name" value="HOMEOBOX PROTEIN TRANSCRIPTION FACTORS"/>
    <property type="match status" value="1"/>
</dbReference>
<keyword evidence="12" id="KW-1185">Reference proteome</keyword>
<dbReference type="PROSITE" id="PS50071">
    <property type="entry name" value="HOMEOBOX_2"/>
    <property type="match status" value="1"/>
</dbReference>
<comment type="subcellular location">
    <subcellularLocation>
        <location evidence="1 8">Nucleus</location>
    </subcellularLocation>
</comment>
<evidence type="ECO:0000313" key="11">
    <source>
        <dbReference type="EMBL" id="CAI9274943.1"/>
    </source>
</evidence>
<dbReference type="GO" id="GO:0003677">
    <property type="term" value="F:DNA binding"/>
    <property type="evidence" value="ECO:0007669"/>
    <property type="project" value="UniProtKB-UniRule"/>
</dbReference>
<evidence type="ECO:0000256" key="2">
    <source>
        <dbReference type="ARBA" id="ARBA00006454"/>
    </source>
</evidence>
<dbReference type="SUPFAM" id="SSF46689">
    <property type="entry name" value="Homeodomain-like"/>
    <property type="match status" value="1"/>
</dbReference>
<dbReference type="Gene3D" id="1.10.10.60">
    <property type="entry name" value="Homeodomain-like"/>
    <property type="match status" value="1"/>
</dbReference>
<evidence type="ECO:0000256" key="1">
    <source>
        <dbReference type="ARBA" id="ARBA00004123"/>
    </source>
</evidence>
<keyword evidence="5 8" id="KW-0371">Homeobox</keyword>
<feature type="compositionally biased region" description="Polar residues" evidence="9">
    <location>
        <begin position="534"/>
        <end position="547"/>
    </location>
</feature>
<evidence type="ECO:0000256" key="8">
    <source>
        <dbReference type="PROSITE-ProRule" id="PRU00108"/>
    </source>
</evidence>
<dbReference type="InterPro" id="IPR009057">
    <property type="entry name" value="Homeodomain-like_sf"/>
</dbReference>
<dbReference type="SMART" id="SM00574">
    <property type="entry name" value="POX"/>
    <property type="match status" value="1"/>
</dbReference>
<evidence type="ECO:0000256" key="9">
    <source>
        <dbReference type="SAM" id="MobiDB-lite"/>
    </source>
</evidence>
<keyword evidence="3" id="KW-0805">Transcription regulation</keyword>
<dbReference type="InterPro" id="IPR008422">
    <property type="entry name" value="KN_HD"/>
</dbReference>
<proteinExistence type="inferred from homology"/>
<evidence type="ECO:0000259" key="10">
    <source>
        <dbReference type="PROSITE" id="PS50071"/>
    </source>
</evidence>